<dbReference type="EMBL" id="RKMK01000005">
    <property type="protein sequence ID" value="RXH01053.1"/>
    <property type="molecule type" value="Genomic_DNA"/>
</dbReference>
<name>A0A4Q0QTZ2_9BRAD</name>
<sequence length="62" mass="7210">MPFAGLLEAMMAGKFEWQFKYRDEADVNASARCLRREFKKSLTCRYFCNSSDSVYLATLGER</sequence>
<evidence type="ECO:0000313" key="2">
    <source>
        <dbReference type="Proteomes" id="UP000290174"/>
    </source>
</evidence>
<proteinExistence type="predicted"/>
<accession>A0A4Q0QTZ2</accession>
<protein>
    <submittedName>
        <fullName evidence="1">Uncharacterized protein</fullName>
    </submittedName>
</protein>
<organism evidence="1 2">
    <name type="scientific">Bradyrhizobium zhanjiangense</name>
    <dbReference type="NCBI Taxonomy" id="1325107"/>
    <lineage>
        <taxon>Bacteria</taxon>
        <taxon>Pseudomonadati</taxon>
        <taxon>Pseudomonadota</taxon>
        <taxon>Alphaproteobacteria</taxon>
        <taxon>Hyphomicrobiales</taxon>
        <taxon>Nitrobacteraceae</taxon>
        <taxon>Bradyrhizobium</taxon>
    </lineage>
</organism>
<dbReference type="AlphaFoldDB" id="A0A4Q0QTZ2"/>
<gene>
    <name evidence="1" type="ORF">EAS61_08465</name>
</gene>
<evidence type="ECO:0000313" key="1">
    <source>
        <dbReference type="EMBL" id="RXH01053.1"/>
    </source>
</evidence>
<comment type="caution">
    <text evidence="1">The sequence shown here is derived from an EMBL/GenBank/DDBJ whole genome shotgun (WGS) entry which is preliminary data.</text>
</comment>
<dbReference type="Proteomes" id="UP000290174">
    <property type="component" value="Unassembled WGS sequence"/>
</dbReference>
<reference evidence="1 2" key="1">
    <citation type="submission" date="2018-11" db="EMBL/GenBank/DDBJ databases">
        <title>Bradyrhizobium sp. nov., isolated from effective nodules of peanut in China.</title>
        <authorList>
            <person name="Li Y."/>
        </authorList>
    </citation>
    <scope>NUCLEOTIDE SEQUENCE [LARGE SCALE GENOMIC DNA]</scope>
    <source>
        <strain evidence="1 2">CCBAU 51770</strain>
    </source>
</reference>